<dbReference type="GO" id="GO:0046983">
    <property type="term" value="F:protein dimerization activity"/>
    <property type="evidence" value="ECO:0007669"/>
    <property type="project" value="InterPro"/>
</dbReference>
<dbReference type="GO" id="GO:0000977">
    <property type="term" value="F:RNA polymerase II transcription regulatory region sequence-specific DNA binding"/>
    <property type="evidence" value="ECO:0007669"/>
    <property type="project" value="TreeGrafter"/>
</dbReference>
<dbReference type="STRING" id="35608.A0A2U1QDZ0"/>
<evidence type="ECO:0000259" key="7">
    <source>
        <dbReference type="PROSITE" id="PS50888"/>
    </source>
</evidence>
<dbReference type="OrthoDB" id="1935281at2759"/>
<dbReference type="InterPro" id="IPR011598">
    <property type="entry name" value="bHLH_dom"/>
</dbReference>
<evidence type="ECO:0000256" key="3">
    <source>
        <dbReference type="ARBA" id="ARBA00023125"/>
    </source>
</evidence>
<evidence type="ECO:0000256" key="2">
    <source>
        <dbReference type="ARBA" id="ARBA00023015"/>
    </source>
</evidence>
<evidence type="ECO:0000256" key="6">
    <source>
        <dbReference type="SAM" id="MobiDB-lite"/>
    </source>
</evidence>
<dbReference type="GO" id="GO:0090575">
    <property type="term" value="C:RNA polymerase II transcription regulator complex"/>
    <property type="evidence" value="ECO:0007669"/>
    <property type="project" value="TreeGrafter"/>
</dbReference>
<evidence type="ECO:0000256" key="4">
    <source>
        <dbReference type="ARBA" id="ARBA00023163"/>
    </source>
</evidence>
<dbReference type="InterPro" id="IPR015660">
    <property type="entry name" value="MASH1/Ascl1a-like"/>
</dbReference>
<feature type="region of interest" description="Disordered" evidence="6">
    <location>
        <begin position="61"/>
        <end position="84"/>
    </location>
</feature>
<dbReference type="PANTHER" id="PTHR13935:SF106">
    <property type="entry name" value="ACHAETE-SCUTE COMPLEX PROTEIN T5-RELATED"/>
    <property type="match status" value="1"/>
</dbReference>
<dbReference type="Pfam" id="PF00010">
    <property type="entry name" value="HLH"/>
    <property type="match status" value="1"/>
</dbReference>
<evidence type="ECO:0000313" key="8">
    <source>
        <dbReference type="EMBL" id="PWA96220.1"/>
    </source>
</evidence>
<accession>A0A2U1QDZ0</accession>
<keyword evidence="2" id="KW-0805">Transcription regulation</keyword>
<evidence type="ECO:0000256" key="5">
    <source>
        <dbReference type="ARBA" id="ARBA00023242"/>
    </source>
</evidence>
<dbReference type="InterPro" id="IPR036638">
    <property type="entry name" value="HLH_DNA-bd_sf"/>
</dbReference>
<keyword evidence="3" id="KW-0238">DNA-binding</keyword>
<proteinExistence type="predicted"/>
<evidence type="ECO:0000256" key="1">
    <source>
        <dbReference type="ARBA" id="ARBA00004123"/>
    </source>
</evidence>
<dbReference type="PROSITE" id="PS50888">
    <property type="entry name" value="BHLH"/>
    <property type="match status" value="1"/>
</dbReference>
<name>A0A2U1QDZ0_ARTAN</name>
<dbReference type="Proteomes" id="UP000245207">
    <property type="component" value="Unassembled WGS sequence"/>
</dbReference>
<dbReference type="EMBL" id="PKPP01000189">
    <property type="protein sequence ID" value="PWA96220.1"/>
    <property type="molecule type" value="Genomic_DNA"/>
</dbReference>
<keyword evidence="4" id="KW-0804">Transcription</keyword>
<comment type="subcellular location">
    <subcellularLocation>
        <location evidence="1">Nucleus</location>
    </subcellularLocation>
</comment>
<evidence type="ECO:0000313" key="9">
    <source>
        <dbReference type="Proteomes" id="UP000245207"/>
    </source>
</evidence>
<organism evidence="8 9">
    <name type="scientific">Artemisia annua</name>
    <name type="common">Sweet wormwood</name>
    <dbReference type="NCBI Taxonomy" id="35608"/>
    <lineage>
        <taxon>Eukaryota</taxon>
        <taxon>Viridiplantae</taxon>
        <taxon>Streptophyta</taxon>
        <taxon>Embryophyta</taxon>
        <taxon>Tracheophyta</taxon>
        <taxon>Spermatophyta</taxon>
        <taxon>Magnoliopsida</taxon>
        <taxon>eudicotyledons</taxon>
        <taxon>Gunneridae</taxon>
        <taxon>Pentapetalae</taxon>
        <taxon>asterids</taxon>
        <taxon>campanulids</taxon>
        <taxon>Asterales</taxon>
        <taxon>Asteraceae</taxon>
        <taxon>Asteroideae</taxon>
        <taxon>Anthemideae</taxon>
        <taxon>Artemisiinae</taxon>
        <taxon>Artemisia</taxon>
    </lineage>
</organism>
<keyword evidence="5" id="KW-0539">Nucleus</keyword>
<reference evidence="8 9" key="1">
    <citation type="journal article" date="2018" name="Mol. Plant">
        <title>The genome of Artemisia annua provides insight into the evolution of Asteraceae family and artemisinin biosynthesis.</title>
        <authorList>
            <person name="Shen Q."/>
            <person name="Zhang L."/>
            <person name="Liao Z."/>
            <person name="Wang S."/>
            <person name="Yan T."/>
            <person name="Shi P."/>
            <person name="Liu M."/>
            <person name="Fu X."/>
            <person name="Pan Q."/>
            <person name="Wang Y."/>
            <person name="Lv Z."/>
            <person name="Lu X."/>
            <person name="Zhang F."/>
            <person name="Jiang W."/>
            <person name="Ma Y."/>
            <person name="Chen M."/>
            <person name="Hao X."/>
            <person name="Li L."/>
            <person name="Tang Y."/>
            <person name="Lv G."/>
            <person name="Zhou Y."/>
            <person name="Sun X."/>
            <person name="Brodelius P.E."/>
            <person name="Rose J.K.C."/>
            <person name="Tang K."/>
        </authorList>
    </citation>
    <scope>NUCLEOTIDE SEQUENCE [LARGE SCALE GENOMIC DNA]</scope>
    <source>
        <strain evidence="9">cv. Huhao1</strain>
        <tissue evidence="8">Leaf</tissue>
    </source>
</reference>
<protein>
    <submittedName>
        <fullName evidence="8">Myc-type, basic helix-loop-helix (BHLH) domain-containing protein</fullName>
    </submittedName>
</protein>
<dbReference type="PANTHER" id="PTHR13935">
    <property type="entry name" value="ACHAETE-SCUTE TRANSCRIPTION FACTOR-RELATED"/>
    <property type="match status" value="1"/>
</dbReference>
<feature type="compositionally biased region" description="Basic and acidic residues" evidence="6">
    <location>
        <begin position="70"/>
        <end position="80"/>
    </location>
</feature>
<keyword evidence="9" id="KW-1185">Reference proteome</keyword>
<dbReference type="GO" id="GO:0000981">
    <property type="term" value="F:DNA-binding transcription factor activity, RNA polymerase II-specific"/>
    <property type="evidence" value="ECO:0007669"/>
    <property type="project" value="TreeGrafter"/>
</dbReference>
<comment type="caution">
    <text evidence="8">The sequence shown here is derived from an EMBL/GenBank/DDBJ whole genome shotgun (WGS) entry which is preliminary data.</text>
</comment>
<dbReference type="AlphaFoldDB" id="A0A2U1QDZ0"/>
<dbReference type="Gene3D" id="4.10.280.10">
    <property type="entry name" value="Helix-loop-helix DNA-binding domain"/>
    <property type="match status" value="1"/>
</dbReference>
<gene>
    <name evidence="8" type="ORF">CTI12_AA041990</name>
</gene>
<dbReference type="SUPFAM" id="SSF47459">
    <property type="entry name" value="HLH, helix-loop-helix DNA-binding domain"/>
    <property type="match status" value="1"/>
</dbReference>
<feature type="domain" description="BHLH" evidence="7">
    <location>
        <begin position="65"/>
        <end position="117"/>
    </location>
</feature>
<sequence length="249" mass="28387">MLPYFQHNSCSEVSNFPFPSTLYQQDLPNPDNQKPAGHKRSCYNLQPQKDHLVIMDNGVDKEKKKKKMVHRETEKKRRQEMSNLSSSLRSLLPLHFIKGTRSMCEHVNQAVNYIKHLEEKTKELSIKRDKLKKMCNVVTDAEVVLKKNDKNERVIVECSQNPITVTVSCSEGGIEILVKSFINENKGLQISRVLKTLVHEGIDVISCNSTKINDSLLIFTIHSKVIDEKTSIQVSMLQQKLAELVNSAS</sequence>